<protein>
    <submittedName>
        <fullName evidence="2">Uncharacterized protein</fullName>
    </submittedName>
</protein>
<evidence type="ECO:0000256" key="1">
    <source>
        <dbReference type="SAM" id="Phobius"/>
    </source>
</evidence>
<accession>A0ABY6UIT9</accession>
<feature type="transmembrane region" description="Helical" evidence="1">
    <location>
        <begin position="37"/>
        <end position="59"/>
    </location>
</feature>
<dbReference type="EMBL" id="CABFNS010000809">
    <property type="protein sequence ID" value="VUC29792.1"/>
    <property type="molecule type" value="Genomic_DNA"/>
</dbReference>
<keyword evidence="1" id="KW-0812">Transmembrane</keyword>
<feature type="transmembrane region" description="Helical" evidence="1">
    <location>
        <begin position="109"/>
        <end position="140"/>
    </location>
</feature>
<keyword evidence="1" id="KW-1133">Transmembrane helix</keyword>
<reference evidence="2 3" key="1">
    <citation type="submission" date="2019-06" db="EMBL/GenBank/DDBJ databases">
        <authorList>
            <person name="Broberg M."/>
        </authorList>
    </citation>
    <scope>NUCLEOTIDE SEQUENCE [LARGE SCALE GENOMIC DNA]</scope>
</reference>
<proteinExistence type="predicted"/>
<organism evidence="2 3">
    <name type="scientific">Bionectria ochroleuca</name>
    <name type="common">Gliocladium roseum</name>
    <dbReference type="NCBI Taxonomy" id="29856"/>
    <lineage>
        <taxon>Eukaryota</taxon>
        <taxon>Fungi</taxon>
        <taxon>Dikarya</taxon>
        <taxon>Ascomycota</taxon>
        <taxon>Pezizomycotina</taxon>
        <taxon>Sordariomycetes</taxon>
        <taxon>Hypocreomycetidae</taxon>
        <taxon>Hypocreales</taxon>
        <taxon>Bionectriaceae</taxon>
        <taxon>Clonostachys</taxon>
    </lineage>
</organism>
<keyword evidence="1" id="KW-0472">Membrane</keyword>
<keyword evidence="3" id="KW-1185">Reference proteome</keyword>
<evidence type="ECO:0000313" key="2">
    <source>
        <dbReference type="EMBL" id="VUC29792.1"/>
    </source>
</evidence>
<evidence type="ECO:0000313" key="3">
    <source>
        <dbReference type="Proteomes" id="UP000766486"/>
    </source>
</evidence>
<name>A0ABY6UIT9_BIOOC</name>
<dbReference type="Proteomes" id="UP000766486">
    <property type="component" value="Unassembled WGS sequence"/>
</dbReference>
<gene>
    <name evidence="2" type="ORF">CLO192961_LOCUS266512</name>
</gene>
<feature type="transmembrane region" description="Helical" evidence="1">
    <location>
        <begin position="71"/>
        <end position="97"/>
    </location>
</feature>
<sequence>MRTLETPDPSSAKGLFLGLVVWELGGWRAFLAAGASLFLGAGALVMGFAGICLVACGGARRATLTGARGGALTGACWVAVTGAREVAAVFAPIFAAATHAPAFAPTARVATLITAAIVVATTVTVTATIAFVAIAAALVVMTAADVVGIRKTWDYSVRLRLWVYNVRLEFFLLNFSGVYASMNTTEPITVIIIGDTRTLIRALSLCDLEVDVYYDSVVLYFKSVCAIRPEQVIRAAATPLTGEGEEAFLLRPHLAQLKRAAGGDLRFKVGCHVFGDPLTFRDAFAFMDLYPRHRFEVNRLWRTGG</sequence>
<comment type="caution">
    <text evidence="2">The sequence shown here is derived from an EMBL/GenBank/DDBJ whole genome shotgun (WGS) entry which is preliminary data.</text>
</comment>